<evidence type="ECO:0000313" key="1">
    <source>
        <dbReference type="EMBL" id="KAF3803026.1"/>
    </source>
</evidence>
<protein>
    <submittedName>
        <fullName evidence="1">Uncharacterized protein</fullName>
    </submittedName>
</protein>
<reference evidence="1" key="2">
    <citation type="submission" date="2020-03" db="EMBL/GenBank/DDBJ databases">
        <authorList>
            <person name="Fu F.-F."/>
            <person name="Chen J."/>
        </authorList>
    </citation>
    <scope>NUCLEOTIDE SEQUENCE</scope>
    <source>
        <strain evidence="1">Lc1</strain>
    </source>
</reference>
<comment type="caution">
    <text evidence="1">The sequence shown here is derived from an EMBL/GenBank/DDBJ whole genome shotgun (WGS) entry which is preliminary data.</text>
</comment>
<proteinExistence type="predicted"/>
<name>A0A8H4CFU2_COLGL</name>
<accession>A0A8H4CFU2</accession>
<reference evidence="1" key="1">
    <citation type="journal article" date="2020" name="Phytopathology">
        <title>Genome sequence and comparative analysis of Colletotrichum gloeosporioides isolated from Liriodendron leaves.</title>
        <authorList>
            <person name="Fu F.F."/>
            <person name="Hao Z."/>
            <person name="Wang P."/>
            <person name="Lu Y."/>
            <person name="Xue L.J."/>
            <person name="Wei G."/>
            <person name="Tian Y."/>
            <person name="Baishi H."/>
            <person name="Xu H."/>
            <person name="Shi J."/>
            <person name="Cheng T."/>
            <person name="Wang G."/>
            <person name="Yi Y."/>
            <person name="Chen J."/>
        </authorList>
    </citation>
    <scope>NUCLEOTIDE SEQUENCE</scope>
    <source>
        <strain evidence="1">Lc1</strain>
    </source>
</reference>
<dbReference type="Proteomes" id="UP000613401">
    <property type="component" value="Unassembled WGS sequence"/>
</dbReference>
<keyword evidence="2" id="KW-1185">Reference proteome</keyword>
<gene>
    <name evidence="1" type="ORF">GCG54_00009721</name>
</gene>
<dbReference type="GeneID" id="69016854"/>
<dbReference type="EMBL" id="WVTB01000057">
    <property type="protein sequence ID" value="KAF3803026.1"/>
    <property type="molecule type" value="Genomic_DNA"/>
</dbReference>
<dbReference type="AlphaFoldDB" id="A0A8H4CFU2"/>
<sequence length="201" mass="22785">MGTYIESGPMIQYIGRFNSSLGRYSDEDMSNTEPVTFISAKYLLLEDKLAGKKHLGNHYKRTLREVLYGYEDGTSHDTSQGAQNVDLGGSKSLLIQASQVWTLVLGFDLIITYSGLSSSEMQQNLISINTTTSSERTFTIRLIDEKDMCRYHLVINSSWKYVGQKRSNVTAYVLVNRFGLLFTTDMWLNLLSEASRHNQPE</sequence>
<evidence type="ECO:0000313" key="2">
    <source>
        <dbReference type="Proteomes" id="UP000613401"/>
    </source>
</evidence>
<organism evidence="1 2">
    <name type="scientific">Colletotrichum gloeosporioides</name>
    <name type="common">Anthracnose fungus</name>
    <name type="synonym">Glomerella cingulata</name>
    <dbReference type="NCBI Taxonomy" id="474922"/>
    <lineage>
        <taxon>Eukaryota</taxon>
        <taxon>Fungi</taxon>
        <taxon>Dikarya</taxon>
        <taxon>Ascomycota</taxon>
        <taxon>Pezizomycotina</taxon>
        <taxon>Sordariomycetes</taxon>
        <taxon>Hypocreomycetidae</taxon>
        <taxon>Glomerellales</taxon>
        <taxon>Glomerellaceae</taxon>
        <taxon>Colletotrichum</taxon>
        <taxon>Colletotrichum gloeosporioides species complex</taxon>
    </lineage>
</organism>
<dbReference type="RefSeq" id="XP_045262185.1">
    <property type="nucleotide sequence ID" value="XM_045409661.1"/>
</dbReference>